<evidence type="ECO:0000256" key="9">
    <source>
        <dbReference type="ARBA" id="ARBA00023242"/>
    </source>
</evidence>
<dbReference type="PROSITE" id="PS51030">
    <property type="entry name" value="NUCLEAR_REC_DBD_2"/>
    <property type="match status" value="1"/>
</dbReference>
<dbReference type="Gene3D" id="3.30.50.10">
    <property type="entry name" value="Erythroid Transcription Factor GATA-1, subunit A"/>
    <property type="match status" value="1"/>
</dbReference>
<dbReference type="GO" id="GO:0005634">
    <property type="term" value="C:nucleus"/>
    <property type="evidence" value="ECO:0007669"/>
    <property type="project" value="UniProtKB-SubCell"/>
</dbReference>
<gene>
    <name evidence="14" type="ORF">TCMB3V08_LOCUS1600</name>
</gene>
<feature type="region of interest" description="Disordered" evidence="11">
    <location>
        <begin position="195"/>
        <end position="222"/>
    </location>
</feature>
<feature type="region of interest" description="Disordered" evidence="11">
    <location>
        <begin position="106"/>
        <end position="179"/>
    </location>
</feature>
<dbReference type="PANTHER" id="PTHR24082">
    <property type="entry name" value="NUCLEAR HORMONE RECEPTOR"/>
    <property type="match status" value="1"/>
</dbReference>
<dbReference type="CDD" id="cd06929">
    <property type="entry name" value="NR_LBD_F1"/>
    <property type="match status" value="1"/>
</dbReference>
<comment type="similarity">
    <text evidence="10">Belongs to the nuclear hormone receptor family.</text>
</comment>
<comment type="subcellular location">
    <subcellularLocation>
        <location evidence="1 10">Nucleus</location>
    </subcellularLocation>
</comment>
<dbReference type="GO" id="GO:0030154">
    <property type="term" value="P:cell differentiation"/>
    <property type="evidence" value="ECO:0007669"/>
    <property type="project" value="TreeGrafter"/>
</dbReference>
<feature type="region of interest" description="Disordered" evidence="11">
    <location>
        <begin position="446"/>
        <end position="465"/>
    </location>
</feature>
<keyword evidence="4 10" id="KW-0862">Zinc</keyword>
<evidence type="ECO:0000256" key="4">
    <source>
        <dbReference type="ARBA" id="ARBA00022833"/>
    </source>
</evidence>
<dbReference type="EMBL" id="OE179450">
    <property type="protein sequence ID" value="CAD7568848.1"/>
    <property type="molecule type" value="Genomic_DNA"/>
</dbReference>
<keyword evidence="8 10" id="KW-0675">Receptor</keyword>
<name>A0A7R9IXS9_TIMCA</name>
<dbReference type="PANTHER" id="PTHR24082:SF283">
    <property type="entry name" value="NUCLEAR HORMONE RECEPTOR HR96"/>
    <property type="match status" value="1"/>
</dbReference>
<evidence type="ECO:0000256" key="7">
    <source>
        <dbReference type="ARBA" id="ARBA00023163"/>
    </source>
</evidence>
<evidence type="ECO:0000313" key="14">
    <source>
        <dbReference type="EMBL" id="CAD7568848.1"/>
    </source>
</evidence>
<dbReference type="GO" id="GO:0004879">
    <property type="term" value="F:nuclear receptor activity"/>
    <property type="evidence" value="ECO:0007669"/>
    <property type="project" value="TreeGrafter"/>
</dbReference>
<evidence type="ECO:0000256" key="2">
    <source>
        <dbReference type="ARBA" id="ARBA00022723"/>
    </source>
</evidence>
<dbReference type="CDD" id="cd06966">
    <property type="entry name" value="NR_DBD_CAR"/>
    <property type="match status" value="1"/>
</dbReference>
<evidence type="ECO:0000259" key="13">
    <source>
        <dbReference type="PROSITE" id="PS51843"/>
    </source>
</evidence>
<dbReference type="SMART" id="SM00430">
    <property type="entry name" value="HOLI"/>
    <property type="match status" value="1"/>
</dbReference>
<sequence>MDTEVGPKSPISDISSLKPDIKICGVCGDRALGYNFNAISCESCKAFFRRNALKSKEFRCPFSENCQITVVTRRFCQRCRLAKCFAVGMRKDYIMSEEDKVMKRQQIELNRSSRKRPTPGNREDSCKVKRESTEDSPEFLGYGTPVSSVSSSYAESENTSDTPIRQTKQWSANSPQDQINEDLERLLPTSPSAIMSTSHRQSFPSPTPAASVPSPSSPPENATLAASKTLEMFTEVNHMRGKPPPVSVITPSVAQQQKVAKQFPRSNMSRQAGDSDDTPLLSSLMSTPRLDVNTTENYAAHSSPVIPVDPYSIESILSEAIKLEFEAYSSLKSNQNSRELNDAERAKLNELIVANKALHEPLDEDLSNLVGDDYRFEEVNPHLGGGSVENHIGKTNPSSPELDLNLDLPVLGSLDQHDTSVLANCATETGIGKVELEEVNPHLRGEKVENHLGKTTPSSPDRDSNLDLSVLSSQAQHNKRLANARVVSSSTAEDGEIEVRISTTADHSPMLVDVINLTAIAIRRFIKTSKKINAFKNMCQEDQVALLKGGCTEILILRSAMTYDPDKEQWKLPHSQANLNVNVDVLKEARGNIYEEHQRFLRTFDPLWRVDENIMLILSAISLFTPERPRVVHHDVIKLEQYIVIIYLQLFCRQNSYYYLLRRYLESVYPGCEARSTFLKLIQKISDLHRLNDDLVRVYFDVNPRDVEPLLIEIFDLKPH</sequence>
<dbReference type="SMART" id="SM00399">
    <property type="entry name" value="ZnF_C4"/>
    <property type="match status" value="1"/>
</dbReference>
<dbReference type="GO" id="GO:0000978">
    <property type="term" value="F:RNA polymerase II cis-regulatory region sequence-specific DNA binding"/>
    <property type="evidence" value="ECO:0007669"/>
    <property type="project" value="TreeGrafter"/>
</dbReference>
<dbReference type="AlphaFoldDB" id="A0A7R9IXS9"/>
<keyword evidence="9 10" id="KW-0539">Nucleus</keyword>
<keyword evidence="3 10" id="KW-0863">Zinc-finger</keyword>
<feature type="compositionally biased region" description="Low complexity" evidence="11">
    <location>
        <begin position="202"/>
        <end position="214"/>
    </location>
</feature>
<evidence type="ECO:0000259" key="12">
    <source>
        <dbReference type="PROSITE" id="PS51030"/>
    </source>
</evidence>
<dbReference type="PROSITE" id="PS00031">
    <property type="entry name" value="NUCLEAR_REC_DBD_1"/>
    <property type="match status" value="1"/>
</dbReference>
<dbReference type="GO" id="GO:0006950">
    <property type="term" value="P:response to stress"/>
    <property type="evidence" value="ECO:0007669"/>
    <property type="project" value="UniProtKB-ARBA"/>
</dbReference>
<dbReference type="FunFam" id="3.30.50.10:FF:000042">
    <property type="entry name" value="Nuclear hormone receptor HR96"/>
    <property type="match status" value="1"/>
</dbReference>
<keyword evidence="6 10" id="KW-0238">DNA-binding</keyword>
<dbReference type="InterPro" id="IPR001628">
    <property type="entry name" value="Znf_hrmn_rcpt"/>
</dbReference>
<dbReference type="FunFam" id="1.10.565.10:FF:000035">
    <property type="entry name" value="Nuclear hormone receptor HR96"/>
    <property type="match status" value="1"/>
</dbReference>
<dbReference type="PROSITE" id="PS51843">
    <property type="entry name" value="NR_LBD"/>
    <property type="match status" value="1"/>
</dbReference>
<dbReference type="InterPro" id="IPR050234">
    <property type="entry name" value="Nuclear_hormone_rcpt_NR1"/>
</dbReference>
<dbReference type="SUPFAM" id="SSF48508">
    <property type="entry name" value="Nuclear receptor ligand-binding domain"/>
    <property type="match status" value="1"/>
</dbReference>
<evidence type="ECO:0000256" key="6">
    <source>
        <dbReference type="ARBA" id="ARBA00023125"/>
    </source>
</evidence>
<dbReference type="Gene3D" id="1.10.565.10">
    <property type="entry name" value="Retinoid X Receptor"/>
    <property type="match status" value="1"/>
</dbReference>
<accession>A0A7R9IXS9</accession>
<feature type="compositionally biased region" description="Basic and acidic residues" evidence="11">
    <location>
        <begin position="121"/>
        <end position="133"/>
    </location>
</feature>
<organism evidence="14">
    <name type="scientific">Timema californicum</name>
    <name type="common">California timema</name>
    <name type="synonym">Walking stick</name>
    <dbReference type="NCBI Taxonomy" id="61474"/>
    <lineage>
        <taxon>Eukaryota</taxon>
        <taxon>Metazoa</taxon>
        <taxon>Ecdysozoa</taxon>
        <taxon>Arthropoda</taxon>
        <taxon>Hexapoda</taxon>
        <taxon>Insecta</taxon>
        <taxon>Pterygota</taxon>
        <taxon>Neoptera</taxon>
        <taxon>Polyneoptera</taxon>
        <taxon>Phasmatodea</taxon>
        <taxon>Timematodea</taxon>
        <taxon>Timematoidea</taxon>
        <taxon>Timematidae</taxon>
        <taxon>Timema</taxon>
    </lineage>
</organism>
<feature type="domain" description="Nuclear receptor" evidence="12">
    <location>
        <begin position="21"/>
        <end position="96"/>
    </location>
</feature>
<keyword evidence="2 10" id="KW-0479">Metal-binding</keyword>
<reference evidence="14" key="1">
    <citation type="submission" date="2020-11" db="EMBL/GenBank/DDBJ databases">
        <authorList>
            <person name="Tran Van P."/>
        </authorList>
    </citation>
    <scope>NUCLEOTIDE SEQUENCE</scope>
</reference>
<dbReference type="InterPro" id="IPR000536">
    <property type="entry name" value="Nucl_hrmn_rcpt_lig-bd"/>
</dbReference>
<proteinExistence type="inferred from homology"/>
<evidence type="ECO:0000256" key="11">
    <source>
        <dbReference type="SAM" id="MobiDB-lite"/>
    </source>
</evidence>
<feature type="domain" description="NR LBD" evidence="13">
    <location>
        <begin position="462"/>
        <end position="720"/>
    </location>
</feature>
<evidence type="ECO:0000256" key="3">
    <source>
        <dbReference type="ARBA" id="ARBA00022771"/>
    </source>
</evidence>
<dbReference type="Pfam" id="PF00104">
    <property type="entry name" value="Hormone_recep"/>
    <property type="match status" value="1"/>
</dbReference>
<keyword evidence="5 10" id="KW-0805">Transcription regulation</keyword>
<dbReference type="GO" id="GO:0000122">
    <property type="term" value="P:negative regulation of transcription by RNA polymerase II"/>
    <property type="evidence" value="ECO:0007669"/>
    <property type="project" value="TreeGrafter"/>
</dbReference>
<evidence type="ECO:0000256" key="10">
    <source>
        <dbReference type="RuleBase" id="RU004334"/>
    </source>
</evidence>
<dbReference type="GO" id="GO:0008270">
    <property type="term" value="F:zinc ion binding"/>
    <property type="evidence" value="ECO:0007669"/>
    <property type="project" value="UniProtKB-KW"/>
</dbReference>
<evidence type="ECO:0000256" key="5">
    <source>
        <dbReference type="ARBA" id="ARBA00023015"/>
    </source>
</evidence>
<dbReference type="InterPro" id="IPR035500">
    <property type="entry name" value="NHR-like_dom_sf"/>
</dbReference>
<keyword evidence="7 10" id="KW-0804">Transcription</keyword>
<evidence type="ECO:0000256" key="8">
    <source>
        <dbReference type="ARBA" id="ARBA00023170"/>
    </source>
</evidence>
<dbReference type="InterPro" id="IPR013088">
    <property type="entry name" value="Znf_NHR/GATA"/>
</dbReference>
<dbReference type="PRINTS" id="PR00047">
    <property type="entry name" value="STROIDFINGER"/>
</dbReference>
<dbReference type="GO" id="GO:0045944">
    <property type="term" value="P:positive regulation of transcription by RNA polymerase II"/>
    <property type="evidence" value="ECO:0007669"/>
    <property type="project" value="TreeGrafter"/>
</dbReference>
<protein>
    <submittedName>
        <fullName evidence="14">(California timema) hypothetical protein</fullName>
    </submittedName>
</protein>
<evidence type="ECO:0000256" key="1">
    <source>
        <dbReference type="ARBA" id="ARBA00004123"/>
    </source>
</evidence>
<dbReference type="Pfam" id="PF00105">
    <property type="entry name" value="zf-C4"/>
    <property type="match status" value="1"/>
</dbReference>
<feature type="compositionally biased region" description="Polar residues" evidence="11">
    <location>
        <begin position="153"/>
        <end position="178"/>
    </location>
</feature>
<dbReference type="SUPFAM" id="SSF57716">
    <property type="entry name" value="Glucocorticoid receptor-like (DNA-binding domain)"/>
    <property type="match status" value="1"/>
</dbReference>